<dbReference type="GO" id="GO:0003723">
    <property type="term" value="F:RNA binding"/>
    <property type="evidence" value="ECO:0007669"/>
    <property type="project" value="UniProtKB-KW"/>
</dbReference>
<dbReference type="InterPro" id="IPR029063">
    <property type="entry name" value="SAM-dependent_MTases_sf"/>
</dbReference>
<dbReference type="GO" id="GO:0008168">
    <property type="term" value="F:methyltransferase activity"/>
    <property type="evidence" value="ECO:0007669"/>
    <property type="project" value="UniProtKB-KW"/>
</dbReference>
<dbReference type="NCBIfam" id="TIGR00478">
    <property type="entry name" value="tly"/>
    <property type="match status" value="1"/>
</dbReference>
<keyword evidence="5" id="KW-0808">Transferase</keyword>
<dbReference type="KEGG" id="minf:MESINF_0364"/>
<dbReference type="AlphaFoldDB" id="A0A7Z7LED0"/>
<dbReference type="PROSITE" id="PS50889">
    <property type="entry name" value="S4"/>
    <property type="match status" value="1"/>
</dbReference>
<keyword evidence="5" id="KW-0489">Methyltransferase</keyword>
<dbReference type="EMBL" id="LS974202">
    <property type="protein sequence ID" value="SSC11813.1"/>
    <property type="molecule type" value="Genomic_DNA"/>
</dbReference>
<dbReference type="InterPro" id="IPR047048">
    <property type="entry name" value="TlyA"/>
</dbReference>
<dbReference type="InterPro" id="IPR002942">
    <property type="entry name" value="S4_RNA-bd"/>
</dbReference>
<dbReference type="RefSeq" id="WP_169698251.1">
    <property type="nucleotide sequence ID" value="NZ_LS974202.1"/>
</dbReference>
<organism evidence="5 6">
    <name type="scientific">Mesotoga infera</name>
    <dbReference type="NCBI Taxonomy" id="1236046"/>
    <lineage>
        <taxon>Bacteria</taxon>
        <taxon>Thermotogati</taxon>
        <taxon>Thermotogota</taxon>
        <taxon>Thermotogae</taxon>
        <taxon>Kosmotogales</taxon>
        <taxon>Kosmotogaceae</taxon>
        <taxon>Mesotoga</taxon>
    </lineage>
</organism>
<evidence type="ECO:0000256" key="2">
    <source>
        <dbReference type="ARBA" id="ARBA00029460"/>
    </source>
</evidence>
<dbReference type="Proteomes" id="UP000250796">
    <property type="component" value="Chromosome MESINF"/>
</dbReference>
<dbReference type="Gene3D" id="3.10.290.10">
    <property type="entry name" value="RNA-binding S4 domain"/>
    <property type="match status" value="1"/>
</dbReference>
<proteinExistence type="inferred from homology"/>
<keyword evidence="1 3" id="KW-0694">RNA-binding</keyword>
<dbReference type="PIRSF" id="PIRSF005578">
    <property type="entry name" value="TlyA"/>
    <property type="match status" value="1"/>
</dbReference>
<dbReference type="PANTHER" id="PTHR32319">
    <property type="entry name" value="BACTERIAL HEMOLYSIN-LIKE PROTEIN"/>
    <property type="match status" value="1"/>
</dbReference>
<protein>
    <submittedName>
        <fullName evidence="5">Putative rRNA methyltransferase YqxC</fullName>
        <ecNumber evidence="5">2.1.1.-</ecNumber>
    </submittedName>
</protein>
<dbReference type="SUPFAM" id="SSF55174">
    <property type="entry name" value="Alpha-L RNA-binding motif"/>
    <property type="match status" value="1"/>
</dbReference>
<dbReference type="GO" id="GO:0032259">
    <property type="term" value="P:methylation"/>
    <property type="evidence" value="ECO:0007669"/>
    <property type="project" value="UniProtKB-KW"/>
</dbReference>
<dbReference type="InterPro" id="IPR004538">
    <property type="entry name" value="Hemolysin_A/TlyA"/>
</dbReference>
<dbReference type="Gene3D" id="3.40.50.150">
    <property type="entry name" value="Vaccinia Virus protein VP39"/>
    <property type="match status" value="1"/>
</dbReference>
<dbReference type="Pfam" id="PF01479">
    <property type="entry name" value="S4"/>
    <property type="match status" value="1"/>
</dbReference>
<dbReference type="InterPro" id="IPR002877">
    <property type="entry name" value="RNA_MeTrfase_FtsJ_dom"/>
</dbReference>
<gene>
    <name evidence="5" type="primary">yqxC</name>
    <name evidence="5" type="ORF">MESINF_0364</name>
</gene>
<dbReference type="EC" id="2.1.1.-" evidence="5"/>
<comment type="similarity">
    <text evidence="2">Belongs to the TlyA family.</text>
</comment>
<dbReference type="Pfam" id="PF01728">
    <property type="entry name" value="FtsJ"/>
    <property type="match status" value="1"/>
</dbReference>
<dbReference type="SMART" id="SM00363">
    <property type="entry name" value="S4"/>
    <property type="match status" value="1"/>
</dbReference>
<evidence type="ECO:0000313" key="5">
    <source>
        <dbReference type="EMBL" id="SSC11813.1"/>
    </source>
</evidence>
<name>A0A7Z7LED0_9BACT</name>
<reference evidence="5 6" key="1">
    <citation type="submission" date="2017-01" db="EMBL/GenBank/DDBJ databases">
        <authorList>
            <person name="Erauso G."/>
        </authorList>
    </citation>
    <scope>NUCLEOTIDE SEQUENCE [LARGE SCALE GENOMIC DNA]</scope>
    <source>
        <strain evidence="5">MESINF1</strain>
    </source>
</reference>
<dbReference type="CDD" id="cd02440">
    <property type="entry name" value="AdoMet_MTases"/>
    <property type="match status" value="1"/>
</dbReference>
<feature type="domain" description="RNA-binding S4" evidence="4">
    <location>
        <begin position="5"/>
        <end position="67"/>
    </location>
</feature>
<evidence type="ECO:0000256" key="1">
    <source>
        <dbReference type="ARBA" id="ARBA00022884"/>
    </source>
</evidence>
<evidence type="ECO:0000259" key="4">
    <source>
        <dbReference type="SMART" id="SM00363"/>
    </source>
</evidence>
<dbReference type="SUPFAM" id="SSF53335">
    <property type="entry name" value="S-adenosyl-L-methionine-dependent methyltransferases"/>
    <property type="match status" value="1"/>
</dbReference>
<evidence type="ECO:0000313" key="6">
    <source>
        <dbReference type="Proteomes" id="UP000250796"/>
    </source>
</evidence>
<dbReference type="CDD" id="cd00165">
    <property type="entry name" value="S4"/>
    <property type="match status" value="1"/>
</dbReference>
<keyword evidence="6" id="KW-1185">Reference proteome</keyword>
<sequence length="261" mass="28606">MNSKLRLDELLLSKGMSESRSKASQLIKAGRVMVEGSVVEKPGFRVDVESRIAITGGKQPVGRGYYKLEKALEFFSLDVSGKEVVDLGSSTGGFTQLLLEKGAKRVVAVDVGKNQLHPSLKNDERVVSLEETDLRKLTLEMIGGSVDLVTVDLSFISTSSIAREIGKLIKDEGLCVSMVKPQFEAGPGRVSKGVVKSRAIHVEVLERSIEAFREAGLYAQNVTFSPIRGKNGNIEYLLLTVKKQIYADIDTWCIVDRVFSL</sequence>
<dbReference type="PANTHER" id="PTHR32319:SF0">
    <property type="entry name" value="BACTERIAL HEMOLYSIN-LIKE PROTEIN"/>
    <property type="match status" value="1"/>
</dbReference>
<evidence type="ECO:0000256" key="3">
    <source>
        <dbReference type="PROSITE-ProRule" id="PRU00182"/>
    </source>
</evidence>
<accession>A0A7Z7LED0</accession>
<dbReference type="InterPro" id="IPR036986">
    <property type="entry name" value="S4_RNA-bd_sf"/>
</dbReference>